<keyword evidence="6" id="KW-0051">Antiviral defense</keyword>
<keyword evidence="3 8" id="KW-0812">Transmembrane</keyword>
<evidence type="ECO:0000259" key="9">
    <source>
        <dbReference type="Pfam" id="PF18967"/>
    </source>
</evidence>
<feature type="domain" description="Pycsar effector protein" evidence="9">
    <location>
        <begin position="20"/>
        <end position="87"/>
    </location>
</feature>
<evidence type="ECO:0000256" key="3">
    <source>
        <dbReference type="ARBA" id="ARBA00022692"/>
    </source>
</evidence>
<reference evidence="10 11" key="1">
    <citation type="journal article" date="2019" name="Int. J. Syst. Evol. Microbiol.">
        <title>The Global Catalogue of Microorganisms (GCM) 10K type strain sequencing project: providing services to taxonomists for standard genome sequencing and annotation.</title>
        <authorList>
            <consortium name="The Broad Institute Genomics Platform"/>
            <consortium name="The Broad Institute Genome Sequencing Center for Infectious Disease"/>
            <person name="Wu L."/>
            <person name="Ma J."/>
        </authorList>
    </citation>
    <scope>NUCLEOTIDE SEQUENCE [LARGE SCALE GENOMIC DNA]</scope>
    <source>
        <strain evidence="10 11">JCM 6924</strain>
    </source>
</reference>
<dbReference type="EMBL" id="BAAATM010000010">
    <property type="protein sequence ID" value="GAA2533960.1"/>
    <property type="molecule type" value="Genomic_DNA"/>
</dbReference>
<keyword evidence="7 8" id="KW-0472">Membrane</keyword>
<evidence type="ECO:0000256" key="1">
    <source>
        <dbReference type="ARBA" id="ARBA00004236"/>
    </source>
</evidence>
<name>A0ABN3NU85_9ACTN</name>
<evidence type="ECO:0000313" key="10">
    <source>
        <dbReference type="EMBL" id="GAA2533960.1"/>
    </source>
</evidence>
<feature type="transmembrane region" description="Helical" evidence="8">
    <location>
        <begin position="115"/>
        <end position="135"/>
    </location>
</feature>
<evidence type="ECO:0000256" key="8">
    <source>
        <dbReference type="SAM" id="Phobius"/>
    </source>
</evidence>
<dbReference type="Proteomes" id="UP001501095">
    <property type="component" value="Unassembled WGS sequence"/>
</dbReference>
<sequence>MTTLHGERTAELDRPFPPEAVREELARADRRAGLTLATLGAALTALLTAITTGVLTPGQYAAIPQLLLWTGCAACAPALFLLSLATRLQPTPRPGTPRPLLARTTTVKHRRIRHAMAWGTLFLLLTLAGTLTGSLT</sequence>
<evidence type="ECO:0000313" key="11">
    <source>
        <dbReference type="Proteomes" id="UP001501095"/>
    </source>
</evidence>
<dbReference type="InterPro" id="IPR043760">
    <property type="entry name" value="PycTM_dom"/>
</dbReference>
<comment type="subcellular location">
    <subcellularLocation>
        <location evidence="1">Cell membrane</location>
    </subcellularLocation>
</comment>
<keyword evidence="5 8" id="KW-1133">Transmembrane helix</keyword>
<evidence type="ECO:0000256" key="6">
    <source>
        <dbReference type="ARBA" id="ARBA00023118"/>
    </source>
</evidence>
<keyword evidence="4" id="KW-0547">Nucleotide-binding</keyword>
<dbReference type="Pfam" id="PF18967">
    <property type="entry name" value="PycTM"/>
    <property type="match status" value="1"/>
</dbReference>
<feature type="transmembrane region" description="Helical" evidence="8">
    <location>
        <begin position="66"/>
        <end position="85"/>
    </location>
</feature>
<evidence type="ECO:0000256" key="5">
    <source>
        <dbReference type="ARBA" id="ARBA00022989"/>
    </source>
</evidence>
<gene>
    <name evidence="10" type="ORF">GCM10010423_32550</name>
</gene>
<evidence type="ECO:0000256" key="4">
    <source>
        <dbReference type="ARBA" id="ARBA00022741"/>
    </source>
</evidence>
<proteinExistence type="predicted"/>
<organism evidence="10 11">
    <name type="scientific">Streptomyces levis</name>
    <dbReference type="NCBI Taxonomy" id="285566"/>
    <lineage>
        <taxon>Bacteria</taxon>
        <taxon>Bacillati</taxon>
        <taxon>Actinomycetota</taxon>
        <taxon>Actinomycetes</taxon>
        <taxon>Kitasatosporales</taxon>
        <taxon>Streptomycetaceae</taxon>
        <taxon>Streptomyces</taxon>
    </lineage>
</organism>
<keyword evidence="2" id="KW-1003">Cell membrane</keyword>
<feature type="transmembrane region" description="Helical" evidence="8">
    <location>
        <begin position="32"/>
        <end position="54"/>
    </location>
</feature>
<evidence type="ECO:0000256" key="7">
    <source>
        <dbReference type="ARBA" id="ARBA00023136"/>
    </source>
</evidence>
<keyword evidence="11" id="KW-1185">Reference proteome</keyword>
<evidence type="ECO:0000256" key="2">
    <source>
        <dbReference type="ARBA" id="ARBA00022475"/>
    </source>
</evidence>
<protein>
    <recommendedName>
        <fullName evidence="9">Pycsar effector protein domain-containing protein</fullName>
    </recommendedName>
</protein>
<dbReference type="RefSeq" id="WP_344537343.1">
    <property type="nucleotide sequence ID" value="NZ_BAAATM010000010.1"/>
</dbReference>
<accession>A0ABN3NU85</accession>
<comment type="caution">
    <text evidence="10">The sequence shown here is derived from an EMBL/GenBank/DDBJ whole genome shotgun (WGS) entry which is preliminary data.</text>
</comment>